<sequence>MSLLMSLWLLKGAVTLLRLNHR</sequence>
<protein>
    <submittedName>
        <fullName evidence="1">Uncharacterized protein</fullName>
    </submittedName>
</protein>
<reference evidence="1" key="1">
    <citation type="submission" date="2018-02" db="EMBL/GenBank/DDBJ databases">
        <title>Rhizophora mucronata_Transcriptome.</title>
        <authorList>
            <person name="Meera S.P."/>
            <person name="Sreeshan A."/>
            <person name="Augustine A."/>
        </authorList>
    </citation>
    <scope>NUCLEOTIDE SEQUENCE</scope>
    <source>
        <tissue evidence="1">Leaf</tissue>
    </source>
</reference>
<evidence type="ECO:0000313" key="1">
    <source>
        <dbReference type="EMBL" id="MBX60698.1"/>
    </source>
</evidence>
<accession>A0A2P2Q156</accession>
<proteinExistence type="predicted"/>
<dbReference type="EMBL" id="GGEC01080214">
    <property type="protein sequence ID" value="MBX60698.1"/>
    <property type="molecule type" value="Transcribed_RNA"/>
</dbReference>
<organism evidence="1">
    <name type="scientific">Rhizophora mucronata</name>
    <name type="common">Asiatic mangrove</name>
    <dbReference type="NCBI Taxonomy" id="61149"/>
    <lineage>
        <taxon>Eukaryota</taxon>
        <taxon>Viridiplantae</taxon>
        <taxon>Streptophyta</taxon>
        <taxon>Embryophyta</taxon>
        <taxon>Tracheophyta</taxon>
        <taxon>Spermatophyta</taxon>
        <taxon>Magnoliopsida</taxon>
        <taxon>eudicotyledons</taxon>
        <taxon>Gunneridae</taxon>
        <taxon>Pentapetalae</taxon>
        <taxon>rosids</taxon>
        <taxon>fabids</taxon>
        <taxon>Malpighiales</taxon>
        <taxon>Rhizophoraceae</taxon>
        <taxon>Rhizophora</taxon>
    </lineage>
</organism>
<name>A0A2P2Q156_RHIMU</name>
<dbReference type="AlphaFoldDB" id="A0A2P2Q156"/>